<keyword evidence="1" id="KW-1185">Reference proteome</keyword>
<evidence type="ECO:0000313" key="1">
    <source>
        <dbReference type="Proteomes" id="UP000000437"/>
    </source>
</evidence>
<organism evidence="1 2">
    <name type="scientific">Danio rerio</name>
    <name type="common">Zebrafish</name>
    <name type="synonym">Brachydanio rerio</name>
    <dbReference type="NCBI Taxonomy" id="7955"/>
    <lineage>
        <taxon>Eukaryota</taxon>
        <taxon>Metazoa</taxon>
        <taxon>Chordata</taxon>
        <taxon>Craniata</taxon>
        <taxon>Vertebrata</taxon>
        <taxon>Euteleostomi</taxon>
        <taxon>Actinopterygii</taxon>
        <taxon>Neopterygii</taxon>
        <taxon>Teleostei</taxon>
        <taxon>Ostariophysi</taxon>
        <taxon>Cypriniformes</taxon>
        <taxon>Danionidae</taxon>
        <taxon>Danioninae</taxon>
        <taxon>Danio</taxon>
    </lineage>
</organism>
<dbReference type="RefSeq" id="XP_073763014.1">
    <property type="nucleotide sequence ID" value="XM_073906913.1"/>
</dbReference>
<gene>
    <name evidence="2" type="primary">sox6</name>
    <name evidence="2" type="synonym">fc35a10</name>
    <name evidence="2" type="synonym">fc50e03</name>
    <name evidence="2" type="synonym">sox-lz</name>
    <name evidence="2" type="synonym">sox6b</name>
    <name evidence="2" type="synonym">wu:fc35a10</name>
    <name evidence="2" type="synonym">wu:fc50e03</name>
</gene>
<proteinExistence type="predicted"/>
<name>A0AC58FZR2_DANRE</name>
<dbReference type="Proteomes" id="UP000000437">
    <property type="component" value="Chromosome 7"/>
</dbReference>
<accession>A0AC58FZR2</accession>
<evidence type="ECO:0000313" key="2">
    <source>
        <dbReference type="RefSeq" id="XP_073763014.1"/>
    </source>
</evidence>
<protein>
    <submittedName>
        <fullName evidence="2">Transcription factor SOX-6 isoform X11</fullName>
    </submittedName>
</protein>
<sequence>MLNMEGFLRSSFLLSRIMSSKQATSPFTSTPDGGEDGVNQERMPWEKEENSESLVAPQLPLHNLLHNKPPLEELQPISSSVPPESDWDSLMSAQQRMESDSNKVCSLYSFRNNSTSPHKPEEGARERGDLLSSSAFGTPERRKGSLADVVDTLKQKKLEEMTKTEQDESSCMEKLLSKDWKEKMERLNTGELLGEIKGTPESLAEKERQLSTMITQLISLREQLLAAHDEQKKLAASQMEKQRQQMELARQQQEQIARQQQQLLQQQHKINLLQQQIQQVQGHMPPLMIPIFPHDQRTLAAAAAAQQGFLFPPGMSYKPGDNYPVQFIPSTMAAAAASGLNPLQLQQLYAAQLASMQVSPGAKMPPLPQPPNSAGQISPSGLKNEKRSSTPLAQVKEEGTQPLNLSARPKTAEPIKSPTSPTQSLFPGSKSSPNSLSKSGDIPSPIGGLGRGSSLDILSSLNSTALFGDQDAVMKAIQEARKMREQIQREQLQHHQQGMEVKLSALTSMGLNNCRTEKERSHYDNLGHHLSKLGEDGKIGHRVIDLTRPEDFEGGASTTEARVYREPRGRNSNEPHIKRPMNAFMVWAKDERRKILQAFPDMHNSNISKILGSRWKSMTNQEKQPYYEEQARLSKIHLEKYPNYKYKPRPKRTCIIDGKKLRISEYKQMMRSRRQEMRQFFTVGQQPQTQIPITTSAGVVYPGAITMATTTPSPHMTSDCSSASASPEPTIPVIQSTFNMKMEPGTMVPSDAVNGEDEMDMYEDFEDEPKSDYSSENDTHEPVSAN</sequence>
<reference evidence="2" key="1">
    <citation type="submission" date="2025-08" db="UniProtKB">
        <authorList>
            <consortium name="RefSeq"/>
        </authorList>
    </citation>
    <scope>IDENTIFICATION</scope>
    <source>
        <strain evidence="2">Tuebingen</strain>
        <tissue evidence="2">Fibroblasts and whole tissue</tissue>
    </source>
</reference>